<gene>
    <name evidence="2" type="ORF">METZ01_LOCUS216801</name>
</gene>
<dbReference type="SUPFAM" id="SSF53448">
    <property type="entry name" value="Nucleotide-diphospho-sugar transferases"/>
    <property type="match status" value="1"/>
</dbReference>
<dbReference type="AlphaFoldDB" id="A0A382FPB6"/>
<dbReference type="GO" id="GO:0016757">
    <property type="term" value="F:glycosyltransferase activity"/>
    <property type="evidence" value="ECO:0007669"/>
    <property type="project" value="UniProtKB-KW"/>
</dbReference>
<keyword evidence="1" id="KW-0812">Transmembrane</keyword>
<feature type="transmembrane region" description="Helical" evidence="1">
    <location>
        <begin position="165"/>
        <end position="183"/>
    </location>
</feature>
<feature type="non-terminal residue" evidence="2">
    <location>
        <position position="1"/>
    </location>
</feature>
<accession>A0A382FPB6</accession>
<evidence type="ECO:0008006" key="3">
    <source>
        <dbReference type="Google" id="ProtNLM"/>
    </source>
</evidence>
<dbReference type="EMBL" id="UINC01050684">
    <property type="protein sequence ID" value="SVB63947.1"/>
    <property type="molecule type" value="Genomic_DNA"/>
</dbReference>
<dbReference type="GO" id="GO:0016020">
    <property type="term" value="C:membrane"/>
    <property type="evidence" value="ECO:0007669"/>
    <property type="project" value="UniProtKB-SubCell"/>
</dbReference>
<sequence>HTMICKDLDLLTLMPAAIFGSFWERAVQPVIFGFIAALTNFRKVNSESHQSAMGFGAFLLFKKEAYQKIGGHLSVANEVLEDIMIAKKAKLNGLSILVADGKNLFSIRMYHSMKEIWMGWRKNIFLAMKSSIFRASYYMVMVLCFLLTPYIVVMCNLWVGAGSVWVGISLLGLALSLATGLGLCHELGLERKNVFLFPLGAIVMVVIMFNSMVQTLLLRRTEWRGRIYEQ</sequence>
<keyword evidence="1" id="KW-0472">Membrane</keyword>
<evidence type="ECO:0000313" key="2">
    <source>
        <dbReference type="EMBL" id="SVB63947.1"/>
    </source>
</evidence>
<name>A0A382FPB6_9ZZZZ</name>
<dbReference type="InterPro" id="IPR029044">
    <property type="entry name" value="Nucleotide-diphossugar_trans"/>
</dbReference>
<organism evidence="2">
    <name type="scientific">marine metagenome</name>
    <dbReference type="NCBI Taxonomy" id="408172"/>
    <lineage>
        <taxon>unclassified sequences</taxon>
        <taxon>metagenomes</taxon>
        <taxon>ecological metagenomes</taxon>
    </lineage>
</organism>
<proteinExistence type="predicted"/>
<protein>
    <recommendedName>
        <fullName evidence="3">Glycosyltransferase 2-like domain-containing protein</fullName>
    </recommendedName>
</protein>
<evidence type="ECO:0000256" key="1">
    <source>
        <dbReference type="SAM" id="Phobius"/>
    </source>
</evidence>
<keyword evidence="1" id="KW-1133">Transmembrane helix</keyword>
<feature type="transmembrane region" description="Helical" evidence="1">
    <location>
        <begin position="195"/>
        <end position="213"/>
    </location>
</feature>
<reference evidence="2" key="1">
    <citation type="submission" date="2018-05" db="EMBL/GenBank/DDBJ databases">
        <authorList>
            <person name="Lanie J.A."/>
            <person name="Ng W.-L."/>
            <person name="Kazmierczak K.M."/>
            <person name="Andrzejewski T.M."/>
            <person name="Davidsen T.M."/>
            <person name="Wayne K.J."/>
            <person name="Tettelin H."/>
            <person name="Glass J.I."/>
            <person name="Rusch D."/>
            <person name="Podicherti R."/>
            <person name="Tsui H.-C.T."/>
            <person name="Winkler M.E."/>
        </authorList>
    </citation>
    <scope>NUCLEOTIDE SEQUENCE</scope>
</reference>
<feature type="transmembrane region" description="Helical" evidence="1">
    <location>
        <begin position="137"/>
        <end position="159"/>
    </location>
</feature>